<protein>
    <submittedName>
        <fullName evidence="1">Uncharacterized protein</fullName>
    </submittedName>
</protein>
<evidence type="ECO:0000313" key="1">
    <source>
        <dbReference type="EMBL" id="UMO77219.1"/>
    </source>
</evidence>
<dbReference type="EMBL" id="OL702939">
    <property type="protein sequence ID" value="UMO77219.1"/>
    <property type="molecule type" value="Genomic_DNA"/>
</dbReference>
<accession>A0AAE9FM41</accession>
<sequence length="59" mass="7017">MKKLQYTPQAQRIKELHLFKECAADAGYNVEMMDSVWFFDMDTQNAWRGWMAAKGWSVR</sequence>
<keyword evidence="2" id="KW-1185">Reference proteome</keyword>
<dbReference type="Proteomes" id="UP000829466">
    <property type="component" value="Segment"/>
</dbReference>
<proteinExistence type="predicted"/>
<reference evidence="1 2" key="1">
    <citation type="submission" date="2021-12" db="EMBL/GenBank/DDBJ databases">
        <title>Characterization of bacteriophage vB_SmaM_Ps15 infective to Stenotrophomonas maltophila clinical ocular isolates.</title>
        <authorList>
            <person name="Damnjanovic D."/>
            <person name="Vazquez-Campos X."/>
            <person name="Elliott L."/>
            <person name="Willcox M."/>
            <person name="Bridge W.J."/>
        </authorList>
    </citation>
    <scope>NUCLEOTIDE SEQUENCE [LARGE SCALE GENOMIC DNA]</scope>
</reference>
<name>A0AAE9FM41_9CAUD</name>
<evidence type="ECO:0000313" key="2">
    <source>
        <dbReference type="Proteomes" id="UP000829466"/>
    </source>
</evidence>
<organism evidence="1 2">
    <name type="scientific">Stenotrophomonas maltophilia phage vB_SmaM_Ps15</name>
    <dbReference type="NCBI Taxonomy" id="3071007"/>
    <lineage>
        <taxon>Viruses</taxon>
        <taxon>Duplodnaviria</taxon>
        <taxon>Heunggongvirae</taxon>
        <taxon>Uroviricota</taxon>
        <taxon>Caudoviricetes</taxon>
        <taxon>Menderavirus</taxon>
        <taxon>Menderavirus Ps15</taxon>
    </lineage>
</organism>
<gene>
    <name evidence="1" type="ORF">SmaMPs15_000068</name>
</gene>